<evidence type="ECO:0000313" key="4">
    <source>
        <dbReference type="Proteomes" id="UP000054270"/>
    </source>
</evidence>
<sequence length="288" mass="33303">MCVGYLSGQSDVTKRPDERPEPDSPPNERVPLHEWKQYGYWARPFINDVLCQNSPVTSEKTISTQALADLITNMRGAEDPEFEVFPDRWIVGAKHRALPPRPARWKDPDPNAPLPFPWEVQLNPLLHHLLWGPSALRWCIWEDPLLAVYYGRTHMNVLCTDADRAQPATWPFLTYMHFNAVLGDDAYKFPWPFTVFNPKGIKVGDILAEIYYNFQLAVTEAEFGSWPEFRRQAAKRTHQQRLHRWVDFGAPPLVDYLRRCDALGAKMYFRGIEPSVDGCGWMIVFGPY</sequence>
<organism evidence="3 4">
    <name type="scientific">Hypholoma sublateritium (strain FD-334 SS-4)</name>
    <dbReference type="NCBI Taxonomy" id="945553"/>
    <lineage>
        <taxon>Eukaryota</taxon>
        <taxon>Fungi</taxon>
        <taxon>Dikarya</taxon>
        <taxon>Basidiomycota</taxon>
        <taxon>Agaricomycotina</taxon>
        <taxon>Agaricomycetes</taxon>
        <taxon>Agaricomycetidae</taxon>
        <taxon>Agaricales</taxon>
        <taxon>Agaricineae</taxon>
        <taxon>Strophariaceae</taxon>
        <taxon>Hypholoma</taxon>
    </lineage>
</organism>
<dbReference type="EMBL" id="KN817588">
    <property type="protein sequence ID" value="KJA18473.1"/>
    <property type="molecule type" value="Genomic_DNA"/>
</dbReference>
<dbReference type="STRING" id="945553.A0A0D2M5J6"/>
<gene>
    <name evidence="3" type="ORF">HYPSUDRAFT_954162</name>
</gene>
<evidence type="ECO:0000259" key="2">
    <source>
        <dbReference type="Pfam" id="PF20415"/>
    </source>
</evidence>
<evidence type="ECO:0000313" key="3">
    <source>
        <dbReference type="EMBL" id="KJA18473.1"/>
    </source>
</evidence>
<keyword evidence="4" id="KW-1185">Reference proteome</keyword>
<feature type="domain" description="DUF6699" evidence="2">
    <location>
        <begin position="158"/>
        <end position="277"/>
    </location>
</feature>
<evidence type="ECO:0000256" key="1">
    <source>
        <dbReference type="SAM" id="MobiDB-lite"/>
    </source>
</evidence>
<dbReference type="InterPro" id="IPR046522">
    <property type="entry name" value="DUF6699"/>
</dbReference>
<reference evidence="4" key="1">
    <citation type="submission" date="2014-04" db="EMBL/GenBank/DDBJ databases">
        <title>Evolutionary Origins and Diversification of the Mycorrhizal Mutualists.</title>
        <authorList>
            <consortium name="DOE Joint Genome Institute"/>
            <consortium name="Mycorrhizal Genomics Consortium"/>
            <person name="Kohler A."/>
            <person name="Kuo A."/>
            <person name="Nagy L.G."/>
            <person name="Floudas D."/>
            <person name="Copeland A."/>
            <person name="Barry K.W."/>
            <person name="Cichocki N."/>
            <person name="Veneault-Fourrey C."/>
            <person name="LaButti K."/>
            <person name="Lindquist E.A."/>
            <person name="Lipzen A."/>
            <person name="Lundell T."/>
            <person name="Morin E."/>
            <person name="Murat C."/>
            <person name="Riley R."/>
            <person name="Ohm R."/>
            <person name="Sun H."/>
            <person name="Tunlid A."/>
            <person name="Henrissat B."/>
            <person name="Grigoriev I.V."/>
            <person name="Hibbett D.S."/>
            <person name="Martin F."/>
        </authorList>
    </citation>
    <scope>NUCLEOTIDE SEQUENCE [LARGE SCALE GENOMIC DNA]</scope>
    <source>
        <strain evidence="4">FD-334 SS-4</strain>
    </source>
</reference>
<dbReference type="AlphaFoldDB" id="A0A0D2M5J6"/>
<feature type="region of interest" description="Disordered" evidence="1">
    <location>
        <begin position="1"/>
        <end position="31"/>
    </location>
</feature>
<accession>A0A0D2M5J6</accession>
<dbReference type="Pfam" id="PF20415">
    <property type="entry name" value="DUF6699"/>
    <property type="match status" value="1"/>
</dbReference>
<name>A0A0D2M5J6_HYPSF</name>
<feature type="compositionally biased region" description="Basic and acidic residues" evidence="1">
    <location>
        <begin position="12"/>
        <end position="22"/>
    </location>
</feature>
<proteinExistence type="predicted"/>
<dbReference type="Proteomes" id="UP000054270">
    <property type="component" value="Unassembled WGS sequence"/>
</dbReference>
<protein>
    <recommendedName>
        <fullName evidence="2">DUF6699 domain-containing protein</fullName>
    </recommendedName>
</protein>
<dbReference type="OrthoDB" id="3202436at2759"/>